<name>A0A1I5BWI9_9GAMM</name>
<sequence>MKWLSIFPIIGLLWINTGQAELNVIADLGGKDASPFYEGINA</sequence>
<dbReference type="EMBL" id="FOVO01000022">
    <property type="protein sequence ID" value="SFN78962.1"/>
    <property type="molecule type" value="Genomic_DNA"/>
</dbReference>
<accession>A0A1I5BWI9</accession>
<keyword evidence="2" id="KW-1185">Reference proteome</keyword>
<dbReference type="STRING" id="53341.SAMN05421579_12235"/>
<evidence type="ECO:0000313" key="1">
    <source>
        <dbReference type="EMBL" id="SFN78962.1"/>
    </source>
</evidence>
<dbReference type="Proteomes" id="UP000199011">
    <property type="component" value="Unassembled WGS sequence"/>
</dbReference>
<evidence type="ECO:0000313" key="2">
    <source>
        <dbReference type="Proteomes" id="UP000199011"/>
    </source>
</evidence>
<dbReference type="AlphaFoldDB" id="A0A1I5BWI9"/>
<proteinExistence type="predicted"/>
<gene>
    <name evidence="1" type="ORF">SAMN05421579_12235</name>
</gene>
<protein>
    <submittedName>
        <fullName evidence="1">Uncharacterized protein</fullName>
    </submittedName>
</protein>
<reference evidence="2" key="1">
    <citation type="submission" date="2016-10" db="EMBL/GenBank/DDBJ databases">
        <authorList>
            <person name="Varghese N."/>
            <person name="Submissions S."/>
        </authorList>
    </citation>
    <scope>NUCLEOTIDE SEQUENCE [LARGE SCALE GENOMIC DNA]</scope>
    <source>
        <strain evidence="2">DSM 16522</strain>
    </source>
</reference>
<organism evidence="1 2">
    <name type="scientific">Xenorhabdus japonica</name>
    <dbReference type="NCBI Taxonomy" id="53341"/>
    <lineage>
        <taxon>Bacteria</taxon>
        <taxon>Pseudomonadati</taxon>
        <taxon>Pseudomonadota</taxon>
        <taxon>Gammaproteobacteria</taxon>
        <taxon>Enterobacterales</taxon>
        <taxon>Morganellaceae</taxon>
        <taxon>Xenorhabdus</taxon>
    </lineage>
</organism>